<feature type="transmembrane region" description="Helical" evidence="1">
    <location>
        <begin position="148"/>
        <end position="165"/>
    </location>
</feature>
<dbReference type="Proteomes" id="UP000468943">
    <property type="component" value="Unassembled WGS sequence"/>
</dbReference>
<dbReference type="Pfam" id="PF13398">
    <property type="entry name" value="Peptidase_M50B"/>
    <property type="match status" value="1"/>
</dbReference>
<comment type="caution">
    <text evidence="2">The sequence shown here is derived from an EMBL/GenBank/DDBJ whole genome shotgun (WGS) entry which is preliminary data.</text>
</comment>
<dbReference type="OrthoDB" id="7425566at2"/>
<evidence type="ECO:0000256" key="1">
    <source>
        <dbReference type="SAM" id="Phobius"/>
    </source>
</evidence>
<dbReference type="PANTHER" id="PTHR33979">
    <property type="entry name" value="OS02G0221600 PROTEIN"/>
    <property type="match status" value="1"/>
</dbReference>
<accession>A0A6I4SJX4</accession>
<sequence>MAGWMDQLRGKPAEQSIQPARFDIGPSIGPNIGPSSKSAQDHPGWLMLAAAAVVLLPNIPFGNYLIYPFTILSTWFHEMGHGLTAMLLGLDFQKLVLLENGSGYAMVSSPVSTSALAHALVSAGGPLGPALVGSAFILASQNAKARRIALVSLAAILILSTLIWVRSALGWMILPPIATAALLIAWQANEGASRFAVQFLGVHAAISMFAQWGYLFSSGAVIGGSHQTSDTGAIADRLLLPHWFWAAAIILAGTGMIAASLIRVLRIGAPRQPSH</sequence>
<dbReference type="EMBL" id="WTYS01000001">
    <property type="protein sequence ID" value="MXO55965.1"/>
    <property type="molecule type" value="Genomic_DNA"/>
</dbReference>
<keyword evidence="3" id="KW-1185">Reference proteome</keyword>
<keyword evidence="1" id="KW-0812">Transmembrane</keyword>
<keyword evidence="1" id="KW-1133">Transmembrane helix</keyword>
<reference evidence="2 3" key="1">
    <citation type="submission" date="2019-12" db="EMBL/GenBank/DDBJ databases">
        <title>Genomic-based taxomic classification of the family Erythrobacteraceae.</title>
        <authorList>
            <person name="Xu L."/>
        </authorList>
    </citation>
    <scope>NUCLEOTIDE SEQUENCE [LARGE SCALE GENOMIC DNA]</scope>
    <source>
        <strain evidence="2 3">JCM 17802</strain>
    </source>
</reference>
<evidence type="ECO:0000313" key="3">
    <source>
        <dbReference type="Proteomes" id="UP000468943"/>
    </source>
</evidence>
<dbReference type="InterPro" id="IPR049500">
    <property type="entry name" value="Peptidase_M50B-like"/>
</dbReference>
<gene>
    <name evidence="2" type="ORF">GRI36_03620</name>
</gene>
<dbReference type="RefSeq" id="WP_160597229.1">
    <property type="nucleotide sequence ID" value="NZ_WTYS01000001.1"/>
</dbReference>
<feature type="transmembrane region" description="Helical" evidence="1">
    <location>
        <begin position="243"/>
        <end position="265"/>
    </location>
</feature>
<feature type="transmembrane region" description="Helical" evidence="1">
    <location>
        <begin position="200"/>
        <end position="223"/>
    </location>
</feature>
<feature type="transmembrane region" description="Helical" evidence="1">
    <location>
        <begin position="115"/>
        <end position="139"/>
    </location>
</feature>
<keyword evidence="1" id="KW-0472">Membrane</keyword>
<dbReference type="PANTHER" id="PTHR33979:SF2">
    <property type="entry name" value="PEPTIDASE M50B-LIKE-DOMAIN-CONTAINING PROTEIN"/>
    <property type="match status" value="1"/>
</dbReference>
<evidence type="ECO:0000313" key="2">
    <source>
        <dbReference type="EMBL" id="MXO55965.1"/>
    </source>
</evidence>
<name>A0A6I4SJX4_9SPHN</name>
<protein>
    <submittedName>
        <fullName evidence="2">M50 family peptidase</fullName>
    </submittedName>
</protein>
<organism evidence="2 3">
    <name type="scientific">Pontixanthobacter gangjinensis</name>
    <dbReference type="NCBI Taxonomy" id="1028742"/>
    <lineage>
        <taxon>Bacteria</taxon>
        <taxon>Pseudomonadati</taxon>
        <taxon>Pseudomonadota</taxon>
        <taxon>Alphaproteobacteria</taxon>
        <taxon>Sphingomonadales</taxon>
        <taxon>Erythrobacteraceae</taxon>
        <taxon>Pontixanthobacter</taxon>
    </lineage>
</organism>
<feature type="transmembrane region" description="Helical" evidence="1">
    <location>
        <begin position="171"/>
        <end position="188"/>
    </location>
</feature>
<proteinExistence type="predicted"/>
<dbReference type="AlphaFoldDB" id="A0A6I4SJX4"/>
<feature type="transmembrane region" description="Helical" evidence="1">
    <location>
        <begin position="45"/>
        <end position="67"/>
    </location>
</feature>